<dbReference type="AlphaFoldDB" id="A0AAW7ZJ67"/>
<comment type="caution">
    <text evidence="2">The sequence shown here is derived from an EMBL/GenBank/DDBJ whole genome shotgun (WGS) entry which is preliminary data.</text>
</comment>
<gene>
    <name evidence="2" type="ORF">P6N53_18125</name>
</gene>
<name>A0AAW7ZJ67_9FIRM</name>
<dbReference type="RefSeq" id="WP_304545687.1">
    <property type="nucleotide sequence ID" value="NZ_JARPTC010000037.1"/>
</dbReference>
<evidence type="ECO:0000313" key="3">
    <source>
        <dbReference type="Proteomes" id="UP001172911"/>
    </source>
</evidence>
<protein>
    <submittedName>
        <fullName evidence="2">Uncharacterized protein</fullName>
    </submittedName>
</protein>
<feature type="region of interest" description="Disordered" evidence="1">
    <location>
        <begin position="309"/>
        <end position="331"/>
    </location>
</feature>
<feature type="region of interest" description="Disordered" evidence="1">
    <location>
        <begin position="217"/>
        <end position="249"/>
    </location>
</feature>
<accession>A0AAW7ZJ67</accession>
<feature type="compositionally biased region" description="Low complexity" evidence="1">
    <location>
        <begin position="219"/>
        <end position="241"/>
    </location>
</feature>
<reference evidence="2" key="2">
    <citation type="submission" date="2023-03" db="EMBL/GenBank/DDBJ databases">
        <authorList>
            <person name="Zhang Z."/>
        </authorList>
    </citation>
    <scope>NUCLEOTIDE SEQUENCE</scope>
    <source>
        <strain evidence="2">DSA</strain>
    </source>
</reference>
<feature type="compositionally biased region" description="Low complexity" evidence="1">
    <location>
        <begin position="309"/>
        <end position="319"/>
    </location>
</feature>
<proteinExistence type="predicted"/>
<organism evidence="2 3">
    <name type="scientific">Desulforamulus aquiferis</name>
    <dbReference type="NCBI Taxonomy" id="1397668"/>
    <lineage>
        <taxon>Bacteria</taxon>
        <taxon>Bacillati</taxon>
        <taxon>Bacillota</taxon>
        <taxon>Clostridia</taxon>
        <taxon>Eubacteriales</taxon>
        <taxon>Peptococcaceae</taxon>
        <taxon>Desulforamulus</taxon>
    </lineage>
</organism>
<keyword evidence="3" id="KW-1185">Reference proteome</keyword>
<dbReference type="Proteomes" id="UP001172911">
    <property type="component" value="Unassembled WGS sequence"/>
</dbReference>
<sequence>MAGELTVVQQQPTSALVSFDGGSIRDMQARLDEIEAKMKLAQEFFKKVMDKDTDYGIIPGTQKPSLLQPGADKLNALYGFAKTIVSKDENKDYVTGHYDVSVKVRLVHKGSQVVAGEGEGSASTRESKYRYRWVYEKDIPRGLDKETLFYKEKNGEYGPYKHYRIENDDLFSQWNTVLKMAIKRAYVGATLAATGLSGLFSQAENELDAWIEGEAVGDTQQGQQSQRQGQQQTRNRQRGGSPPAGGATEKQIGAIFGAAKGRGLSTDEAKEMVINKTGKETNQLTKQEASSLIGWLQSATMDEINTLLGSGIDSPGGDDIPPELFSDFGGR</sequence>
<dbReference type="EMBL" id="JARPTC010000037">
    <property type="protein sequence ID" value="MDO7789131.1"/>
    <property type="molecule type" value="Genomic_DNA"/>
</dbReference>
<evidence type="ECO:0000313" key="2">
    <source>
        <dbReference type="EMBL" id="MDO7789131.1"/>
    </source>
</evidence>
<evidence type="ECO:0000256" key="1">
    <source>
        <dbReference type="SAM" id="MobiDB-lite"/>
    </source>
</evidence>
<reference evidence="2" key="1">
    <citation type="journal article" date="2023" name="J. Hazard. Mater.">
        <title>Anaerobic biodegradation of pyrene and benzo[a]pyrene by a new sulfate-reducing Desulforamulus aquiferis strain DSA.</title>
        <authorList>
            <person name="Zhang Z."/>
            <person name="Sun J."/>
            <person name="Gong X."/>
            <person name="Wang C."/>
            <person name="Wang H."/>
        </authorList>
    </citation>
    <scope>NUCLEOTIDE SEQUENCE</scope>
    <source>
        <strain evidence="2">DSA</strain>
    </source>
</reference>